<sequence length="313" mass="34643">MSAETISTSASTHPWLAQMARSRAERRAETRRTRGLLLGQSKVARVVAFAILAFLAASWLLPLAWAIDTSLKTENQAQSLPLRWFPEGGFTLENYRVVFERGEVFTWMGNTFLIAAAVTVLTVIICALAGYAFSRTVFAGRRVLFLLTIALIMVPGQILIVPLFKEMDALNLVDTFAGVILPQTIAPMMVYIFKQYFDQVPQEVEDAARVDGAGNWRLFWNVILPISRPIVTAVAIFVFIGAWNNFMWPFIVTNNPDLMTLPVGLSTVKNAYGIIYAQTMASAMIAALPLTLLFMVFQRQIIKAVATTGLGGQ</sequence>
<comment type="similarity">
    <text evidence="7">Belongs to the binding-protein-dependent transport system permease family.</text>
</comment>
<comment type="subcellular location">
    <subcellularLocation>
        <location evidence="1 7">Cell membrane</location>
        <topology evidence="1 7">Multi-pass membrane protein</topology>
    </subcellularLocation>
</comment>
<keyword evidence="6 7" id="KW-0472">Membrane</keyword>
<evidence type="ECO:0000256" key="4">
    <source>
        <dbReference type="ARBA" id="ARBA00022692"/>
    </source>
</evidence>
<dbReference type="GO" id="GO:0005886">
    <property type="term" value="C:plasma membrane"/>
    <property type="evidence" value="ECO:0007669"/>
    <property type="project" value="UniProtKB-SubCell"/>
</dbReference>
<dbReference type="GO" id="GO:0055085">
    <property type="term" value="P:transmembrane transport"/>
    <property type="evidence" value="ECO:0007669"/>
    <property type="project" value="InterPro"/>
</dbReference>
<dbReference type="SUPFAM" id="SSF161098">
    <property type="entry name" value="MetI-like"/>
    <property type="match status" value="1"/>
</dbReference>
<keyword evidence="3" id="KW-1003">Cell membrane</keyword>
<keyword evidence="2 7" id="KW-0813">Transport</keyword>
<accession>A0A2I1KSP1</accession>
<proteinExistence type="inferred from homology"/>
<dbReference type="CDD" id="cd06261">
    <property type="entry name" value="TM_PBP2"/>
    <property type="match status" value="1"/>
</dbReference>
<dbReference type="GeneID" id="81708472"/>
<protein>
    <submittedName>
        <fullName evidence="9">Carbohydrate ABC transporter permease</fullName>
    </submittedName>
</protein>
<comment type="caution">
    <text evidence="9">The sequence shown here is derived from an EMBL/GenBank/DDBJ whole genome shotgun (WGS) entry which is preliminary data.</text>
</comment>
<evidence type="ECO:0000256" key="6">
    <source>
        <dbReference type="ARBA" id="ARBA00023136"/>
    </source>
</evidence>
<dbReference type="Pfam" id="PF00528">
    <property type="entry name" value="BPD_transp_1"/>
    <property type="match status" value="1"/>
</dbReference>
<dbReference type="RefSeq" id="WP_006548338.1">
    <property type="nucleotide sequence ID" value="NZ_CP136961.1"/>
</dbReference>
<dbReference type="Gene3D" id="1.10.3720.10">
    <property type="entry name" value="MetI-like"/>
    <property type="match status" value="1"/>
</dbReference>
<feature type="transmembrane region" description="Helical" evidence="7">
    <location>
        <begin position="46"/>
        <end position="67"/>
    </location>
</feature>
<feature type="transmembrane region" description="Helical" evidence="7">
    <location>
        <begin position="143"/>
        <end position="164"/>
    </location>
</feature>
<dbReference type="InterPro" id="IPR035906">
    <property type="entry name" value="MetI-like_sf"/>
</dbReference>
<feature type="transmembrane region" description="Helical" evidence="7">
    <location>
        <begin position="271"/>
        <end position="297"/>
    </location>
</feature>
<gene>
    <name evidence="9" type="ORF">CYJ26_05945</name>
</gene>
<keyword evidence="5 7" id="KW-1133">Transmembrane helix</keyword>
<name>A0A2I1KSP1_9ACTO</name>
<evidence type="ECO:0000313" key="9">
    <source>
        <dbReference type="EMBL" id="PKY98642.1"/>
    </source>
</evidence>
<keyword evidence="4 7" id="KW-0812">Transmembrane</keyword>
<dbReference type="EMBL" id="PKHA01000005">
    <property type="protein sequence ID" value="PKY98642.1"/>
    <property type="molecule type" value="Genomic_DNA"/>
</dbReference>
<evidence type="ECO:0000259" key="8">
    <source>
        <dbReference type="PROSITE" id="PS50928"/>
    </source>
</evidence>
<dbReference type="Proteomes" id="UP000234778">
    <property type="component" value="Unassembled WGS sequence"/>
</dbReference>
<dbReference type="PANTHER" id="PTHR43744">
    <property type="entry name" value="ABC TRANSPORTER PERMEASE PROTEIN MG189-RELATED-RELATED"/>
    <property type="match status" value="1"/>
</dbReference>
<dbReference type="AlphaFoldDB" id="A0A2I1KSP1"/>
<feature type="transmembrane region" description="Helical" evidence="7">
    <location>
        <begin position="176"/>
        <end position="193"/>
    </location>
</feature>
<reference evidence="9 10" key="1">
    <citation type="submission" date="2017-12" db="EMBL/GenBank/DDBJ databases">
        <title>Phylogenetic diversity of female urinary microbiome.</title>
        <authorList>
            <person name="Thomas-White K."/>
            <person name="Wolfe A.J."/>
        </authorList>
    </citation>
    <scope>NUCLEOTIDE SEQUENCE [LARGE SCALE GENOMIC DNA]</scope>
    <source>
        <strain evidence="9 10">UMB0319</strain>
    </source>
</reference>
<dbReference type="InterPro" id="IPR000515">
    <property type="entry name" value="MetI-like"/>
</dbReference>
<evidence type="ECO:0000256" key="5">
    <source>
        <dbReference type="ARBA" id="ARBA00022989"/>
    </source>
</evidence>
<dbReference type="PROSITE" id="PS50928">
    <property type="entry name" value="ABC_TM1"/>
    <property type="match status" value="1"/>
</dbReference>
<evidence type="ECO:0000313" key="10">
    <source>
        <dbReference type="Proteomes" id="UP000234778"/>
    </source>
</evidence>
<dbReference type="PANTHER" id="PTHR43744:SF12">
    <property type="entry name" value="ABC TRANSPORTER PERMEASE PROTEIN MG189-RELATED"/>
    <property type="match status" value="1"/>
</dbReference>
<feature type="domain" description="ABC transmembrane type-1" evidence="8">
    <location>
        <begin position="108"/>
        <end position="297"/>
    </location>
</feature>
<evidence type="ECO:0000256" key="1">
    <source>
        <dbReference type="ARBA" id="ARBA00004651"/>
    </source>
</evidence>
<evidence type="ECO:0000256" key="2">
    <source>
        <dbReference type="ARBA" id="ARBA00022448"/>
    </source>
</evidence>
<feature type="transmembrane region" description="Helical" evidence="7">
    <location>
        <begin position="112"/>
        <end position="131"/>
    </location>
</feature>
<evidence type="ECO:0000256" key="7">
    <source>
        <dbReference type="RuleBase" id="RU363032"/>
    </source>
</evidence>
<organism evidence="9 10">
    <name type="scientific">Actinomyces urogenitalis</name>
    <dbReference type="NCBI Taxonomy" id="103621"/>
    <lineage>
        <taxon>Bacteria</taxon>
        <taxon>Bacillati</taxon>
        <taxon>Actinomycetota</taxon>
        <taxon>Actinomycetes</taxon>
        <taxon>Actinomycetales</taxon>
        <taxon>Actinomycetaceae</taxon>
        <taxon>Actinomyces</taxon>
    </lineage>
</organism>
<evidence type="ECO:0000256" key="3">
    <source>
        <dbReference type="ARBA" id="ARBA00022475"/>
    </source>
</evidence>